<protein>
    <submittedName>
        <fullName evidence="2">Uncharacterized protein</fullName>
    </submittedName>
</protein>
<evidence type="ECO:0000256" key="1">
    <source>
        <dbReference type="SAM" id="Phobius"/>
    </source>
</evidence>
<gene>
    <name evidence="2" type="ORF">HK44_019630</name>
</gene>
<accession>A0A010SIG1</accession>
<proteinExistence type="predicted"/>
<comment type="caution">
    <text evidence="2">The sequence shown here is derived from an EMBL/GenBank/DDBJ whole genome shotgun (WGS) entry which is preliminary data.</text>
</comment>
<keyword evidence="1" id="KW-0812">Transmembrane</keyword>
<dbReference type="PATRIC" id="fig|1042209.11.peg.6098"/>
<feature type="transmembrane region" description="Helical" evidence="1">
    <location>
        <begin position="51"/>
        <end position="71"/>
    </location>
</feature>
<dbReference type="AlphaFoldDB" id="A0A010SIG1"/>
<evidence type="ECO:0000313" key="2">
    <source>
        <dbReference type="EMBL" id="EXF91093.1"/>
    </source>
</evidence>
<sequence length="73" mass="7808">MSKADVEHGTGMMNTSESLNTDLLKQLEAMNQPEHTSSECWSSAASLVREASVWILFGAVLWIGTLLAVGANA</sequence>
<reference evidence="2 3" key="1">
    <citation type="journal article" date="2011" name="J. Bacteriol.">
        <title>Draft genome sequence of the polycyclic aromatic hydrocarbon-degrading, genetically engineered bioluminescent bioreporter Pseudomonas fluorescens HK44.</title>
        <authorList>
            <person name="Chauhan A."/>
            <person name="Layton A.C."/>
            <person name="Williams D.E."/>
            <person name="Smartt A.E."/>
            <person name="Ripp S."/>
            <person name="Karpinets T.V."/>
            <person name="Brown S.D."/>
            <person name="Sayler G.S."/>
        </authorList>
    </citation>
    <scope>NUCLEOTIDE SEQUENCE [LARGE SCALE GENOMIC DNA]</scope>
    <source>
        <strain evidence="2 3">HK44</strain>
    </source>
</reference>
<keyword evidence="1" id="KW-0472">Membrane</keyword>
<dbReference type="HOGENOM" id="CLU_2702011_0_0_6"/>
<dbReference type="Proteomes" id="UP000022611">
    <property type="component" value="Unassembled WGS sequence"/>
</dbReference>
<organism evidence="2 3">
    <name type="scientific">Pseudomonas fluorescens HK44</name>
    <dbReference type="NCBI Taxonomy" id="1042209"/>
    <lineage>
        <taxon>Bacteria</taxon>
        <taxon>Pseudomonadati</taxon>
        <taxon>Pseudomonadota</taxon>
        <taxon>Gammaproteobacteria</taxon>
        <taxon>Pseudomonadales</taxon>
        <taxon>Pseudomonadaceae</taxon>
        <taxon>Pseudomonas</taxon>
    </lineage>
</organism>
<evidence type="ECO:0000313" key="3">
    <source>
        <dbReference type="Proteomes" id="UP000022611"/>
    </source>
</evidence>
<dbReference type="OrthoDB" id="6950534at2"/>
<keyword evidence="1" id="KW-1133">Transmembrane helix</keyword>
<dbReference type="EMBL" id="AFOY02000028">
    <property type="protein sequence ID" value="EXF91093.1"/>
    <property type="molecule type" value="Genomic_DNA"/>
</dbReference>
<dbReference type="RefSeq" id="WP_019692267.1">
    <property type="nucleotide sequence ID" value="NZ_AFOY02000028.1"/>
</dbReference>
<name>A0A010SIG1_PSEFL</name>